<protein>
    <recommendedName>
        <fullName evidence="3">S-adenosyl-L-methionine-dependent methyltransferase</fullName>
    </recommendedName>
</protein>
<dbReference type="Proteomes" id="UP001590950">
    <property type="component" value="Unassembled WGS sequence"/>
</dbReference>
<dbReference type="PANTHER" id="PTHR43591:SF10">
    <property type="entry name" value="ABC TRANSMEMBRANE TYPE-1 DOMAIN-CONTAINING PROTEIN-RELATED"/>
    <property type="match status" value="1"/>
</dbReference>
<evidence type="ECO:0000313" key="1">
    <source>
        <dbReference type="EMBL" id="KAL2038442.1"/>
    </source>
</evidence>
<comment type="caution">
    <text evidence="1">The sequence shown here is derived from an EMBL/GenBank/DDBJ whole genome shotgun (WGS) entry which is preliminary data.</text>
</comment>
<sequence length="333" mass="37976">MVTEAHQAPIAVDDIEVSNYGEEPDSAYGEEVGSYTTSLATNVTDYKVENNRRYHAYKEGSYFLPNDEKENDRLDIMHKLTEVTLHGKLNLAPIPPNPQRILDIGTGTGIWAMQMGDKYPNAEILGNDLSPIQPRWVPPNVKFEVDDVEEQWTYHEKFDFIHSRFMGLGIKNWPKLLSQCLENVKPGGYVECMENDLECTSPDGTLTKDKALYKFNHEFLKASIETGIDPHAGPLLEERMKAAGFVDVVAHKFIWPVGTWPADKHLKEIGAWNYLQIQEGLEAFWYALFTRQLGYSQREVDVLCAKVRAELKDPKLHSMFSLHVVYGRRPEST</sequence>
<name>A0ABR3ZXM1_9LECA</name>
<dbReference type="InterPro" id="IPR029063">
    <property type="entry name" value="SAM-dependent_MTases_sf"/>
</dbReference>
<gene>
    <name evidence="1" type="ORF">N7G274_008781</name>
</gene>
<proteinExistence type="predicted"/>
<dbReference type="Pfam" id="PF13489">
    <property type="entry name" value="Methyltransf_23"/>
    <property type="match status" value="1"/>
</dbReference>
<keyword evidence="2" id="KW-1185">Reference proteome</keyword>
<organism evidence="1 2">
    <name type="scientific">Stereocaulon virgatum</name>
    <dbReference type="NCBI Taxonomy" id="373712"/>
    <lineage>
        <taxon>Eukaryota</taxon>
        <taxon>Fungi</taxon>
        <taxon>Dikarya</taxon>
        <taxon>Ascomycota</taxon>
        <taxon>Pezizomycotina</taxon>
        <taxon>Lecanoromycetes</taxon>
        <taxon>OSLEUM clade</taxon>
        <taxon>Lecanoromycetidae</taxon>
        <taxon>Lecanorales</taxon>
        <taxon>Lecanorineae</taxon>
        <taxon>Stereocaulaceae</taxon>
        <taxon>Stereocaulon</taxon>
    </lineage>
</organism>
<dbReference type="Gene3D" id="3.40.50.150">
    <property type="entry name" value="Vaccinia Virus protein VP39"/>
    <property type="match status" value="1"/>
</dbReference>
<dbReference type="SUPFAM" id="SSF53335">
    <property type="entry name" value="S-adenosyl-L-methionine-dependent methyltransferases"/>
    <property type="match status" value="1"/>
</dbReference>
<accession>A0ABR3ZXM1</accession>
<evidence type="ECO:0008006" key="3">
    <source>
        <dbReference type="Google" id="ProtNLM"/>
    </source>
</evidence>
<dbReference type="CDD" id="cd02440">
    <property type="entry name" value="AdoMet_MTases"/>
    <property type="match status" value="1"/>
</dbReference>
<dbReference type="EMBL" id="JBEFKJ010000032">
    <property type="protein sequence ID" value="KAL2038442.1"/>
    <property type="molecule type" value="Genomic_DNA"/>
</dbReference>
<reference evidence="1 2" key="1">
    <citation type="submission" date="2024-09" db="EMBL/GenBank/DDBJ databases">
        <title>Rethinking Asexuality: The Enigmatic Case of Functional Sexual Genes in Lepraria (Stereocaulaceae).</title>
        <authorList>
            <person name="Doellman M."/>
            <person name="Sun Y."/>
            <person name="Barcenas-Pena A."/>
            <person name="Lumbsch H.T."/>
            <person name="Grewe F."/>
        </authorList>
    </citation>
    <scope>NUCLEOTIDE SEQUENCE [LARGE SCALE GENOMIC DNA]</scope>
    <source>
        <strain evidence="1 2">Mercado 3170</strain>
    </source>
</reference>
<evidence type="ECO:0000313" key="2">
    <source>
        <dbReference type="Proteomes" id="UP001590950"/>
    </source>
</evidence>
<dbReference type="PANTHER" id="PTHR43591">
    <property type="entry name" value="METHYLTRANSFERASE"/>
    <property type="match status" value="1"/>
</dbReference>